<feature type="non-terminal residue" evidence="3">
    <location>
        <position position="1"/>
    </location>
</feature>
<dbReference type="PROSITE" id="PS51130">
    <property type="entry name" value="PDXT_SNO_2"/>
    <property type="match status" value="1"/>
</dbReference>
<accession>A0A933SDQ0</accession>
<keyword evidence="1" id="KW-0315">Glutamine amidotransferase</keyword>
<comment type="caution">
    <text evidence="3">The sequence shown here is derived from an EMBL/GenBank/DDBJ whole genome shotgun (WGS) entry which is preliminary data.</text>
</comment>
<proteinExistence type="predicted"/>
<evidence type="ECO:0000256" key="2">
    <source>
        <dbReference type="PIRSR" id="PIRSR005639-1"/>
    </source>
</evidence>
<feature type="active site" description="Charge relay system" evidence="2">
    <location>
        <position position="122"/>
    </location>
</feature>
<dbReference type="EMBL" id="JACRIW010000073">
    <property type="protein sequence ID" value="MBI5169863.1"/>
    <property type="molecule type" value="Genomic_DNA"/>
</dbReference>
<dbReference type="PIRSF" id="PIRSF005639">
    <property type="entry name" value="Glut_amidoT_SNO"/>
    <property type="match status" value="1"/>
</dbReference>
<feature type="active site" description="Charge relay system" evidence="2">
    <location>
        <position position="120"/>
    </location>
</feature>
<dbReference type="GO" id="GO:0042823">
    <property type="term" value="P:pyridoxal phosphate biosynthetic process"/>
    <property type="evidence" value="ECO:0007669"/>
    <property type="project" value="InterPro"/>
</dbReference>
<feature type="active site" description="Nucleophile" evidence="2">
    <location>
        <position position="29"/>
    </location>
</feature>
<dbReference type="Gene3D" id="3.40.50.880">
    <property type="match status" value="1"/>
</dbReference>
<evidence type="ECO:0000313" key="3">
    <source>
        <dbReference type="EMBL" id="MBI5169863.1"/>
    </source>
</evidence>
<dbReference type="GO" id="GO:0004359">
    <property type="term" value="F:glutaminase activity"/>
    <property type="evidence" value="ECO:0007669"/>
    <property type="project" value="InterPro"/>
</dbReference>
<dbReference type="AlphaFoldDB" id="A0A933SDQ0"/>
<sequence length="147" mass="15652">STMLRLLDSTGLRALVQAFVRRKPVLGTCAGLILLARDADRLPAPTLGAIDVSASRNAWGRQVHSFTGGVHVAPLGGDVQGVFIRAPRVTRVGRGVEVIATYDGEPVGVRQGLAVAIAFHPELTGDTRLHEWFLRAVAKLELPGSAR</sequence>
<reference evidence="3" key="1">
    <citation type="submission" date="2020-07" db="EMBL/GenBank/DDBJ databases">
        <title>Huge and variable diversity of episymbiotic CPR bacteria and DPANN archaea in groundwater ecosystems.</title>
        <authorList>
            <person name="He C.Y."/>
            <person name="Keren R."/>
            <person name="Whittaker M."/>
            <person name="Farag I.F."/>
            <person name="Doudna J."/>
            <person name="Cate J.H.D."/>
            <person name="Banfield J.F."/>
        </authorList>
    </citation>
    <scope>NUCLEOTIDE SEQUENCE</scope>
    <source>
        <strain evidence="3">NC_groundwater_1813_Pr3_B-0.1um_71_17</strain>
    </source>
</reference>
<gene>
    <name evidence="3" type="primary">pdxT</name>
    <name evidence="3" type="ORF">HZA61_10275</name>
</gene>
<dbReference type="SUPFAM" id="SSF52317">
    <property type="entry name" value="Class I glutamine amidotransferase-like"/>
    <property type="match status" value="1"/>
</dbReference>
<dbReference type="NCBIfam" id="TIGR03800">
    <property type="entry name" value="PLP_synth_Pdx2"/>
    <property type="match status" value="1"/>
</dbReference>
<dbReference type="PANTHER" id="PTHR31559:SF0">
    <property type="entry name" value="PYRIDOXAL 5'-PHOSPHATE SYNTHASE SUBUNIT SNO1-RELATED"/>
    <property type="match status" value="1"/>
</dbReference>
<name>A0A933SDQ0_UNCEI</name>
<dbReference type="PROSITE" id="PS51273">
    <property type="entry name" value="GATASE_TYPE_1"/>
    <property type="match status" value="1"/>
</dbReference>
<dbReference type="GO" id="GO:0008614">
    <property type="term" value="P:pyridoxine metabolic process"/>
    <property type="evidence" value="ECO:0007669"/>
    <property type="project" value="TreeGrafter"/>
</dbReference>
<dbReference type="GO" id="GO:0005829">
    <property type="term" value="C:cytosol"/>
    <property type="evidence" value="ECO:0007669"/>
    <property type="project" value="TreeGrafter"/>
</dbReference>
<dbReference type="InterPro" id="IPR002161">
    <property type="entry name" value="PdxT/SNO"/>
</dbReference>
<dbReference type="Pfam" id="PF01174">
    <property type="entry name" value="SNO"/>
    <property type="match status" value="1"/>
</dbReference>
<evidence type="ECO:0000313" key="4">
    <source>
        <dbReference type="Proteomes" id="UP000696931"/>
    </source>
</evidence>
<dbReference type="InterPro" id="IPR029062">
    <property type="entry name" value="Class_I_gatase-like"/>
</dbReference>
<dbReference type="Proteomes" id="UP000696931">
    <property type="component" value="Unassembled WGS sequence"/>
</dbReference>
<evidence type="ECO:0000256" key="1">
    <source>
        <dbReference type="ARBA" id="ARBA00022962"/>
    </source>
</evidence>
<dbReference type="GO" id="GO:1903600">
    <property type="term" value="C:glutaminase complex"/>
    <property type="evidence" value="ECO:0007669"/>
    <property type="project" value="TreeGrafter"/>
</dbReference>
<dbReference type="PANTHER" id="PTHR31559">
    <property type="entry name" value="PYRIDOXAL 5'-PHOSPHATE SYNTHASE SUBUNIT SNO"/>
    <property type="match status" value="1"/>
</dbReference>
<protein>
    <submittedName>
        <fullName evidence="3">Pyridoxal 5'-phosphate synthase glutaminase subunit PdxT</fullName>
    </submittedName>
</protein>
<organism evidence="3 4">
    <name type="scientific">Eiseniibacteriota bacterium</name>
    <dbReference type="NCBI Taxonomy" id="2212470"/>
    <lineage>
        <taxon>Bacteria</taxon>
        <taxon>Candidatus Eiseniibacteriota</taxon>
    </lineage>
</organism>